<dbReference type="AlphaFoldDB" id="A0A090V0P2"/>
<dbReference type="GO" id="GO:0051536">
    <property type="term" value="F:iron-sulfur cluster binding"/>
    <property type="evidence" value="ECO:0007669"/>
    <property type="project" value="InterPro"/>
</dbReference>
<sequence>MSISSDVQKLEPGEKVKLLEVDGSAFGAGILRFHNETIAHTEAELAAAGGDETLLDPKSLWWQGVEYSAWPFQLEGLSFSSDGQSARPKLTVANIKGTIGALCRRFQGMARAKVTIHETFAHYLDARNFSQGNPDADPLEERKQVFYVDRKSGGDDETVEFELSSPADLRGQQIPTRQIQPLCTWCMRGWYKTGNGCTYAGQNGWFDKDGNQVDDPALDVCSGLLSTGCKPRFGENEELDFGGMPGASLLRS</sequence>
<evidence type="ECO:0000313" key="1">
    <source>
        <dbReference type="EMBL" id="GAL58435.1"/>
    </source>
</evidence>
<evidence type="ECO:0008006" key="3">
    <source>
        <dbReference type="Google" id="ProtNLM"/>
    </source>
</evidence>
<dbReference type="GO" id="GO:0030430">
    <property type="term" value="C:host cell cytoplasm"/>
    <property type="evidence" value="ECO:0007669"/>
    <property type="project" value="InterPro"/>
</dbReference>
<dbReference type="eggNOG" id="COG4672">
    <property type="taxonomic scope" value="Bacteria"/>
</dbReference>
<dbReference type="Proteomes" id="UP000029462">
    <property type="component" value="Unassembled WGS sequence"/>
</dbReference>
<dbReference type="InterPro" id="IPR006487">
    <property type="entry name" value="Phage_lambda_L"/>
</dbReference>
<protein>
    <recommendedName>
        <fullName evidence="3">Phage minor tail protein L</fullName>
    </recommendedName>
</protein>
<dbReference type="OrthoDB" id="5673400at2"/>
<comment type="caution">
    <text evidence="1">The sequence shown here is derived from an EMBL/GenBank/DDBJ whole genome shotgun (WGS) entry which is preliminary data.</text>
</comment>
<reference evidence="1 2" key="1">
    <citation type="submission" date="2014-09" db="EMBL/GenBank/DDBJ databases">
        <title>Whole genome shotgun sequence of Escherichia vulneris NBRC 102420.</title>
        <authorList>
            <person name="Yoshida Y."/>
            <person name="Hosoyama A."/>
            <person name="Tsuchikane K."/>
            <person name="Ohji S."/>
            <person name="Ichikawa N."/>
            <person name="Kimura A."/>
            <person name="Yamazoe A."/>
            <person name="Ezaki T."/>
            <person name="Fujita N."/>
        </authorList>
    </citation>
    <scope>NUCLEOTIDE SEQUENCE [LARGE SCALE GENOMIC DNA]</scope>
    <source>
        <strain evidence="1 2">NBRC 102420</strain>
    </source>
</reference>
<name>A0A090V0P2_PSEVU</name>
<dbReference type="GO" id="GO:0046718">
    <property type="term" value="P:symbiont entry into host cell"/>
    <property type="evidence" value="ECO:0007669"/>
    <property type="project" value="InterPro"/>
</dbReference>
<accession>A0A090V0P2</accession>
<keyword evidence="2" id="KW-1185">Reference proteome</keyword>
<dbReference type="NCBIfam" id="TIGR01600">
    <property type="entry name" value="phage_tail_L"/>
    <property type="match status" value="1"/>
</dbReference>
<evidence type="ECO:0000313" key="2">
    <source>
        <dbReference type="Proteomes" id="UP000029462"/>
    </source>
</evidence>
<dbReference type="Pfam" id="PF05100">
    <property type="entry name" value="Phage_tail_L"/>
    <property type="match status" value="1"/>
</dbReference>
<dbReference type="EMBL" id="BBMZ01000011">
    <property type="protein sequence ID" value="GAL58435.1"/>
    <property type="molecule type" value="Genomic_DNA"/>
</dbReference>
<organism evidence="1 2">
    <name type="scientific">Pseudescherichia vulneris NBRC 102420</name>
    <dbReference type="NCBI Taxonomy" id="1115515"/>
    <lineage>
        <taxon>Bacteria</taxon>
        <taxon>Pseudomonadati</taxon>
        <taxon>Pseudomonadota</taxon>
        <taxon>Gammaproteobacteria</taxon>
        <taxon>Enterobacterales</taxon>
        <taxon>Enterobacteriaceae</taxon>
        <taxon>Pseudescherichia</taxon>
    </lineage>
</organism>
<gene>
    <name evidence="1" type="ORF">EV102420_11_00050</name>
</gene>
<dbReference type="RefSeq" id="WP_042391477.1">
    <property type="nucleotide sequence ID" value="NZ_BBMZ01000011.1"/>
</dbReference>
<proteinExistence type="predicted"/>
<dbReference type="STRING" id="1115515.EV102420_11_00050"/>